<dbReference type="GO" id="GO:0006412">
    <property type="term" value="P:translation"/>
    <property type="evidence" value="ECO:0007669"/>
    <property type="project" value="TreeGrafter"/>
</dbReference>
<proteinExistence type="inferred from homology"/>
<reference evidence="7 8" key="1">
    <citation type="journal article" date="2021" name="Sci. Rep.">
        <title>Genome sequencing of the multicellular alga Astrephomene provides insights into convergent evolution of germ-soma differentiation.</title>
        <authorList>
            <person name="Yamashita S."/>
            <person name="Yamamoto K."/>
            <person name="Matsuzaki R."/>
            <person name="Suzuki S."/>
            <person name="Yamaguchi H."/>
            <person name="Hirooka S."/>
            <person name="Minakuchi Y."/>
            <person name="Miyagishima S."/>
            <person name="Kawachi M."/>
            <person name="Toyoda A."/>
            <person name="Nozaki H."/>
        </authorList>
    </citation>
    <scope>NUCLEOTIDE SEQUENCE [LARGE SCALE GENOMIC DNA]</scope>
    <source>
        <strain evidence="7 8">NIES-4017</strain>
    </source>
</reference>
<accession>A0AAD3DZ98</accession>
<evidence type="ECO:0000256" key="5">
    <source>
        <dbReference type="SAM" id="MobiDB-lite"/>
    </source>
</evidence>
<dbReference type="SUPFAM" id="SSF50249">
    <property type="entry name" value="Nucleic acid-binding proteins"/>
    <property type="match status" value="3"/>
</dbReference>
<dbReference type="GO" id="GO:0005737">
    <property type="term" value="C:cytoplasm"/>
    <property type="evidence" value="ECO:0007669"/>
    <property type="project" value="UniProtKB-ARBA"/>
</dbReference>
<evidence type="ECO:0000256" key="1">
    <source>
        <dbReference type="ARBA" id="ARBA00006767"/>
    </source>
</evidence>
<dbReference type="PROSITE" id="PS50126">
    <property type="entry name" value="S1"/>
    <property type="match status" value="3"/>
</dbReference>
<evidence type="ECO:0000313" key="8">
    <source>
        <dbReference type="Proteomes" id="UP001054857"/>
    </source>
</evidence>
<organism evidence="7 8">
    <name type="scientific">Astrephomene gubernaculifera</name>
    <dbReference type="NCBI Taxonomy" id="47775"/>
    <lineage>
        <taxon>Eukaryota</taxon>
        <taxon>Viridiplantae</taxon>
        <taxon>Chlorophyta</taxon>
        <taxon>core chlorophytes</taxon>
        <taxon>Chlorophyceae</taxon>
        <taxon>CS clade</taxon>
        <taxon>Chlamydomonadales</taxon>
        <taxon>Astrephomenaceae</taxon>
        <taxon>Astrephomene</taxon>
    </lineage>
</organism>
<comment type="caution">
    <text evidence="7">The sequence shown here is derived from an EMBL/GenBank/DDBJ whole genome shotgun (WGS) entry which is preliminary data.</text>
</comment>
<evidence type="ECO:0000256" key="2">
    <source>
        <dbReference type="ARBA" id="ARBA00022980"/>
    </source>
</evidence>
<feature type="domain" description="S1 motif" evidence="6">
    <location>
        <begin position="144"/>
        <end position="213"/>
    </location>
</feature>
<keyword evidence="8" id="KW-1185">Reference proteome</keyword>
<name>A0AAD3DZ98_9CHLO</name>
<gene>
    <name evidence="7" type="ORF">Agub_g13091</name>
</gene>
<dbReference type="PANTHER" id="PTHR10724:SF7">
    <property type="entry name" value="SMALL RIBOSOMAL SUBUNIT PROTEIN BS1C"/>
    <property type="match status" value="1"/>
</dbReference>
<dbReference type="InterPro" id="IPR050437">
    <property type="entry name" value="Ribos_protein_bS1-like"/>
</dbReference>
<dbReference type="GO" id="GO:1990904">
    <property type="term" value="C:ribonucleoprotein complex"/>
    <property type="evidence" value="ECO:0007669"/>
    <property type="project" value="UniProtKB-KW"/>
</dbReference>
<feature type="domain" description="S1 motif" evidence="6">
    <location>
        <begin position="231"/>
        <end position="298"/>
    </location>
</feature>
<dbReference type="Proteomes" id="UP001054857">
    <property type="component" value="Unassembled WGS sequence"/>
</dbReference>
<dbReference type="AlphaFoldDB" id="A0AAD3DZ98"/>
<sequence length="438" mass="48346">MKALSSRSLTHRHTLPVRCPGASCRRAFVAQLPRKATLATRVAAIEEQEQQSFQSDEQPVPEPVAATPSFLEDEDPAATEELELQELDQAQEDLLKWMMLDEETQEEDLDEMVDYDDFTDDEYADMHEEVEEMLGAVDYNFKVGETVSGTVIEIDDDGAYVEIGAKAIAFCPITECSFARLKTPLEVLRPGMKRDFLIVEDEEEYGQYIVSLAAIEAGVFWDRIRVLQAEDIPVTVTVESVNKGGMLVKFGMYDGFIPVSQFGPTITPDNMETMVGAQLQVKFLEVDEPAERLVFSHKRASSSVSNDIQGLKIGDVVAGVVQSVKPYGAFVDLGGVTGLLHVSQLSNDRVLSLDKVLAEGDKIKVMILSQDRERGRVTLSTKKLEPTPGDMLRNPQLVYEKAEEMAAAFKARVTLAANQVAEEGQDPAAGIEPGPFVY</sequence>
<feature type="domain" description="S1 motif" evidence="6">
    <location>
        <begin position="314"/>
        <end position="382"/>
    </location>
</feature>
<keyword evidence="3" id="KW-0687">Ribonucleoprotein</keyword>
<dbReference type="GO" id="GO:0003729">
    <property type="term" value="F:mRNA binding"/>
    <property type="evidence" value="ECO:0007669"/>
    <property type="project" value="TreeGrafter"/>
</dbReference>
<dbReference type="PANTHER" id="PTHR10724">
    <property type="entry name" value="30S RIBOSOMAL PROTEIN S1"/>
    <property type="match status" value="1"/>
</dbReference>
<keyword evidence="2" id="KW-0689">Ribosomal protein</keyword>
<comment type="function">
    <text evidence="4">Associates with the EF-Tu.GDP complex and induces the exchange of GDP to GTP. It remains bound to the aminoacyl-tRNA.EF-Tu.GTP complex up to the GTP hydrolysis stage on the ribosome.</text>
</comment>
<evidence type="ECO:0000313" key="7">
    <source>
        <dbReference type="EMBL" id="GFR50816.1"/>
    </source>
</evidence>
<dbReference type="InterPro" id="IPR003029">
    <property type="entry name" value="S1_domain"/>
</dbReference>
<dbReference type="SMART" id="SM00316">
    <property type="entry name" value="S1"/>
    <property type="match status" value="3"/>
</dbReference>
<dbReference type="GO" id="GO:0005840">
    <property type="term" value="C:ribosome"/>
    <property type="evidence" value="ECO:0007669"/>
    <property type="project" value="UniProtKB-KW"/>
</dbReference>
<evidence type="ECO:0000259" key="6">
    <source>
        <dbReference type="PROSITE" id="PS50126"/>
    </source>
</evidence>
<protein>
    <recommendedName>
        <fullName evidence="6">S1 motif domain-containing protein</fullName>
    </recommendedName>
</protein>
<dbReference type="CDD" id="cd04465">
    <property type="entry name" value="S1_RPS1_repeat_ec2_hs2"/>
    <property type="match status" value="1"/>
</dbReference>
<feature type="region of interest" description="Disordered" evidence="5">
    <location>
        <begin position="48"/>
        <end position="68"/>
    </location>
</feature>
<evidence type="ECO:0000256" key="3">
    <source>
        <dbReference type="ARBA" id="ARBA00023274"/>
    </source>
</evidence>
<comment type="similarity">
    <text evidence="1">Belongs to the bacterial ribosomal protein bS1 family.</text>
</comment>
<evidence type="ECO:0000256" key="4">
    <source>
        <dbReference type="ARBA" id="ARBA00025453"/>
    </source>
</evidence>
<dbReference type="InterPro" id="IPR012340">
    <property type="entry name" value="NA-bd_OB-fold"/>
</dbReference>
<dbReference type="Gene3D" id="2.40.50.140">
    <property type="entry name" value="Nucleic acid-binding proteins"/>
    <property type="match status" value="3"/>
</dbReference>
<dbReference type="Pfam" id="PF00575">
    <property type="entry name" value="S1"/>
    <property type="match status" value="3"/>
</dbReference>
<dbReference type="GO" id="GO:0003735">
    <property type="term" value="F:structural constituent of ribosome"/>
    <property type="evidence" value="ECO:0007669"/>
    <property type="project" value="TreeGrafter"/>
</dbReference>
<dbReference type="FunFam" id="2.40.50.140:FF:000051">
    <property type="entry name" value="RNA-binding transcriptional accessory protein"/>
    <property type="match status" value="1"/>
</dbReference>
<dbReference type="EMBL" id="BMAR01000041">
    <property type="protein sequence ID" value="GFR50816.1"/>
    <property type="molecule type" value="Genomic_DNA"/>
</dbReference>